<dbReference type="AlphaFoldDB" id="A0A085MV34"/>
<feature type="domain" description="SAM" evidence="2">
    <location>
        <begin position="625"/>
        <end position="690"/>
    </location>
</feature>
<dbReference type="GO" id="GO:0005634">
    <property type="term" value="C:nucleus"/>
    <property type="evidence" value="ECO:0007669"/>
    <property type="project" value="TreeGrafter"/>
</dbReference>
<evidence type="ECO:0000259" key="2">
    <source>
        <dbReference type="PROSITE" id="PS50105"/>
    </source>
</evidence>
<dbReference type="GO" id="GO:0042393">
    <property type="term" value="F:histone binding"/>
    <property type="evidence" value="ECO:0007669"/>
    <property type="project" value="TreeGrafter"/>
</dbReference>
<proteinExistence type="predicted"/>
<dbReference type="PANTHER" id="PTHR12247">
    <property type="entry name" value="POLYCOMB GROUP PROTEIN"/>
    <property type="match status" value="1"/>
</dbReference>
<protein>
    <recommendedName>
        <fullName evidence="2">SAM domain-containing protein</fullName>
    </recommendedName>
</protein>
<name>A0A085MV34_9BILA</name>
<dbReference type="GO" id="GO:0003682">
    <property type="term" value="F:chromatin binding"/>
    <property type="evidence" value="ECO:0007669"/>
    <property type="project" value="TreeGrafter"/>
</dbReference>
<dbReference type="EMBL" id="KL367636">
    <property type="protein sequence ID" value="KFD61080.1"/>
    <property type="molecule type" value="Genomic_DNA"/>
</dbReference>
<evidence type="ECO:0000313" key="3">
    <source>
        <dbReference type="EMBL" id="KFD61080.1"/>
    </source>
</evidence>
<organism evidence="3">
    <name type="scientific">Trichuris suis</name>
    <name type="common">pig whipworm</name>
    <dbReference type="NCBI Taxonomy" id="68888"/>
    <lineage>
        <taxon>Eukaryota</taxon>
        <taxon>Metazoa</taxon>
        <taxon>Ecdysozoa</taxon>
        <taxon>Nematoda</taxon>
        <taxon>Enoplea</taxon>
        <taxon>Dorylaimia</taxon>
        <taxon>Trichinellida</taxon>
        <taxon>Trichuridae</taxon>
        <taxon>Trichuris</taxon>
    </lineage>
</organism>
<dbReference type="InterPro" id="IPR050548">
    <property type="entry name" value="PcG_chromatin_remod_factors"/>
</dbReference>
<dbReference type="Pfam" id="PF00536">
    <property type="entry name" value="SAM_1"/>
    <property type="match status" value="1"/>
</dbReference>
<reference evidence="3" key="1">
    <citation type="journal article" date="2014" name="Nat. Genet.">
        <title>Genome and transcriptome of the porcine whipworm Trichuris suis.</title>
        <authorList>
            <person name="Jex A.R."/>
            <person name="Nejsum P."/>
            <person name="Schwarz E.M."/>
            <person name="Hu L."/>
            <person name="Young N.D."/>
            <person name="Hall R.S."/>
            <person name="Korhonen P.K."/>
            <person name="Liao S."/>
            <person name="Thamsborg S."/>
            <person name="Xia J."/>
            <person name="Xu P."/>
            <person name="Wang S."/>
            <person name="Scheerlinck J.P."/>
            <person name="Hofmann A."/>
            <person name="Sternberg P.W."/>
            <person name="Wang J."/>
            <person name="Gasser R.B."/>
        </authorList>
    </citation>
    <scope>NUCLEOTIDE SEQUENCE [LARGE SCALE GENOMIC DNA]</scope>
    <source>
        <strain evidence="3">DCEP-RM93F</strain>
    </source>
</reference>
<dbReference type="GO" id="GO:0045892">
    <property type="term" value="P:negative regulation of DNA-templated transcription"/>
    <property type="evidence" value="ECO:0007669"/>
    <property type="project" value="TreeGrafter"/>
</dbReference>
<feature type="region of interest" description="Disordered" evidence="1">
    <location>
        <begin position="44"/>
        <end position="83"/>
    </location>
</feature>
<accession>A0A085MV34</accession>
<dbReference type="PANTHER" id="PTHR12247:SF131">
    <property type="entry name" value="LD05287P"/>
    <property type="match status" value="1"/>
</dbReference>
<dbReference type="InterPro" id="IPR013761">
    <property type="entry name" value="SAM/pointed_sf"/>
</dbReference>
<dbReference type="PROSITE" id="PS50105">
    <property type="entry name" value="SAM_DOMAIN"/>
    <property type="match status" value="1"/>
</dbReference>
<dbReference type="Proteomes" id="UP000030758">
    <property type="component" value="Unassembled WGS sequence"/>
</dbReference>
<evidence type="ECO:0000256" key="1">
    <source>
        <dbReference type="SAM" id="MobiDB-lite"/>
    </source>
</evidence>
<dbReference type="Gene3D" id="1.10.150.50">
    <property type="entry name" value="Transcription Factor, Ets-1"/>
    <property type="match status" value="1"/>
</dbReference>
<dbReference type="SUPFAM" id="SSF47769">
    <property type="entry name" value="SAM/Pointed domain"/>
    <property type="match status" value="1"/>
</dbReference>
<sequence>MSNDNRTTVPNFSCVAISKDENEFSEKNESNYVYDSEPDALRIVSREGSPVPLSCTPESRPAENRSITPPPSLDGPEELQPVNRVPSLPRTAAVPPAVEPAVSQGGNAASNQSLVVSPVPIAPVPIQPAPTPGITKQSVPSAAFPMRSLSATSTPTVTTPNAFNSLLGTLEKQGQRTFPSGQSNINNGFSRAPNQVSSQMDPRMQRQTVLLGQSARALGYVPQKNLTNSYGNPRAAAGSRSNQVRHTIGNMALPQRYPPVSNMNAARPMHPQQFGFDGGRKSYAMLSNAVQPIVSTSGVTQLPVVLPSPMIVKLSDPSLLNLQVPSTSHVVAAVNQPVDTAVGLSPGCSVAVASLRPGSVGTCGKVQPKSISIPKRSPAHCNSSIGLIVSATAAAQTEELNHKLPKQQYSGSSAERQLRPLMPKERLPTPAKSPRYVYAYALGETNGQNARFSNGAAPYLNNHTNALQCVPVHNLSDIHREATQKEKEVYKSMLAEFNTFKTGEVKLSSNIVDQVLIQETCRRTTTDFSNEFPYQDDKYGRFFNSSLETLSEMHIRSASEFKAENSAFIPKRVCEGSAESRSEVAPSLEKGSHADVGSSVSKSAALFHLSTPSNRVLKQEDVKLWTPEEVVQWLHVTDPTFDVYHQLFLDNSIDGPAFILLREEHLLNRMQIRLGHAVKMMAAIDRLRQTVTRSHIPA</sequence>
<dbReference type="SMART" id="SM00454">
    <property type="entry name" value="SAM"/>
    <property type="match status" value="1"/>
</dbReference>
<dbReference type="InterPro" id="IPR001660">
    <property type="entry name" value="SAM"/>
</dbReference>
<gene>
    <name evidence="3" type="ORF">M514_00671</name>
</gene>